<keyword evidence="3" id="KW-1185">Reference proteome</keyword>
<feature type="transmembrane region" description="Helical" evidence="1">
    <location>
        <begin position="118"/>
        <end position="139"/>
    </location>
</feature>
<dbReference type="RefSeq" id="WP_231807903.1">
    <property type="nucleotide sequence ID" value="NZ_JAJOZG010000021.1"/>
</dbReference>
<evidence type="ECO:0008006" key="4">
    <source>
        <dbReference type="Google" id="ProtNLM"/>
    </source>
</evidence>
<organism evidence="2 3">
    <name type="scientific">Pseudomonas petroselini</name>
    <dbReference type="NCBI Taxonomy" id="2899822"/>
    <lineage>
        <taxon>Bacteria</taxon>
        <taxon>Pseudomonadati</taxon>
        <taxon>Pseudomonadota</taxon>
        <taxon>Gammaproteobacteria</taxon>
        <taxon>Pseudomonadales</taxon>
        <taxon>Pseudomonadaceae</taxon>
        <taxon>Pseudomonas</taxon>
    </lineage>
</organism>
<reference evidence="2 3" key="2">
    <citation type="journal article" date="2023" name="Plant Pathol.">
        <title>Dismantling and reorganizing Pseudomonas marginalis sensu#lato.</title>
        <authorList>
            <person name="Sawada H."/>
            <person name="Fujikawa T."/>
            <person name="Satou M."/>
        </authorList>
    </citation>
    <scope>NUCLEOTIDE SEQUENCE [LARGE SCALE GENOMIC DNA]</scope>
    <source>
        <strain evidence="2 3">MAFF 311096</strain>
    </source>
</reference>
<accession>A0ABS8QQ16</accession>
<feature type="transmembrane region" description="Helical" evidence="1">
    <location>
        <begin position="85"/>
        <end position="106"/>
    </location>
</feature>
<keyword evidence="1" id="KW-0812">Transmembrane</keyword>
<protein>
    <recommendedName>
        <fullName evidence="4">Yip1 domain-containing protein</fullName>
    </recommendedName>
</protein>
<keyword evidence="1" id="KW-0472">Membrane</keyword>
<feature type="transmembrane region" description="Helical" evidence="1">
    <location>
        <begin position="151"/>
        <end position="170"/>
    </location>
</feature>
<reference evidence="2 3" key="1">
    <citation type="journal article" date="2022" name="Int. J. Syst. Evol. Microbiol.">
        <title>Pseudomonas petroselini sp. nov., a pathogen causing bacterial rot of parsley in Japan.</title>
        <authorList>
            <person name="Sawada H."/>
            <person name="Fujikawa T."/>
            <person name="Osada S."/>
            <person name="Satou M."/>
        </authorList>
    </citation>
    <scope>NUCLEOTIDE SEQUENCE [LARGE SCALE GENOMIC DNA]</scope>
    <source>
        <strain evidence="2 3">MAFF 311096</strain>
    </source>
</reference>
<feature type="transmembrane region" description="Helical" evidence="1">
    <location>
        <begin position="20"/>
        <end position="38"/>
    </location>
</feature>
<keyword evidence="1" id="KW-1133">Transmembrane helix</keyword>
<evidence type="ECO:0000313" key="2">
    <source>
        <dbReference type="EMBL" id="MCD7037747.1"/>
    </source>
</evidence>
<proteinExistence type="predicted"/>
<name>A0ABS8QQ16_9PSED</name>
<dbReference type="Proteomes" id="UP001154922">
    <property type="component" value="Unassembled WGS sequence"/>
</dbReference>
<feature type="transmembrane region" description="Helical" evidence="1">
    <location>
        <begin position="53"/>
        <end position="73"/>
    </location>
</feature>
<evidence type="ECO:0000256" key="1">
    <source>
        <dbReference type="SAM" id="Phobius"/>
    </source>
</evidence>
<gene>
    <name evidence="2" type="ORF">LRQ20_05300</name>
</gene>
<sequence>MNASNCECQTKKNLFSGWKVSIYPFFLMMGVAIFFSLIKSDGLIKANIAPENISFGAITSAVLVLFTSIFRVLYKGTARDWFIKIIIYLSNIATDLGFGAVGFYVGAEVAKNGLVAKAVFWFVGSILYWIVLNVLHSTPVVDSIPRQYRSVLIYVALPALCFVIAIFYFFR</sequence>
<comment type="caution">
    <text evidence="2">The sequence shown here is derived from an EMBL/GenBank/DDBJ whole genome shotgun (WGS) entry which is preliminary data.</text>
</comment>
<dbReference type="EMBL" id="JAJOZI010000024">
    <property type="protein sequence ID" value="MCD7037747.1"/>
    <property type="molecule type" value="Genomic_DNA"/>
</dbReference>
<evidence type="ECO:0000313" key="3">
    <source>
        <dbReference type="Proteomes" id="UP001154922"/>
    </source>
</evidence>